<sequence length="294" mass="33178">MLVFPQNFNYKLIIGTLVIVITVLGAYSISYFNSSKNQEEFLEQEKKLVQNELKEMISLYEDVSVENQVVKTRLETSKTKVESILNVVKNAKTDVSLINKYKSQIHTLKNEREGVFDHIDSLVRNNNILQSQVDSVSQQSETQKLEIDSLVLKNQKLYKIINEVGKLKANQITVSALNTSSSLRFFETNKASEADYFEVCTTLESNMYTNKGSKNIYVQIVDANDKIVSERGILKFQGKHIGYSGKTTIKNIADKTTACLKISVKNKERLEAGSYSVNIFENATFLGNTSIALN</sequence>
<evidence type="ECO:0000256" key="1">
    <source>
        <dbReference type="SAM" id="Coils"/>
    </source>
</evidence>
<keyword evidence="2" id="KW-1133">Transmembrane helix</keyword>
<feature type="transmembrane region" description="Helical" evidence="2">
    <location>
        <begin position="12"/>
        <end position="32"/>
    </location>
</feature>
<keyword evidence="4" id="KW-1185">Reference proteome</keyword>
<keyword evidence="2" id="KW-0472">Membrane</keyword>
<evidence type="ECO:0000313" key="3">
    <source>
        <dbReference type="EMBL" id="MFD2543186.1"/>
    </source>
</evidence>
<organism evidence="3 4">
    <name type="scientific">Lacinutrix gracilariae</name>
    <dbReference type="NCBI Taxonomy" id="1747198"/>
    <lineage>
        <taxon>Bacteria</taxon>
        <taxon>Pseudomonadati</taxon>
        <taxon>Bacteroidota</taxon>
        <taxon>Flavobacteriia</taxon>
        <taxon>Flavobacteriales</taxon>
        <taxon>Flavobacteriaceae</taxon>
        <taxon>Lacinutrix</taxon>
    </lineage>
</organism>
<accession>A0ABW5K608</accession>
<protein>
    <recommendedName>
        <fullName evidence="5">Chromosome partitioning protein ParA</fullName>
    </recommendedName>
</protein>
<proteinExistence type="predicted"/>
<feature type="coiled-coil region" evidence="1">
    <location>
        <begin position="32"/>
        <end position="59"/>
    </location>
</feature>
<dbReference type="Proteomes" id="UP001597467">
    <property type="component" value="Unassembled WGS sequence"/>
</dbReference>
<gene>
    <name evidence="3" type="ORF">ACFSSB_12710</name>
</gene>
<evidence type="ECO:0008006" key="5">
    <source>
        <dbReference type="Google" id="ProtNLM"/>
    </source>
</evidence>
<reference evidence="4" key="1">
    <citation type="journal article" date="2019" name="Int. J. Syst. Evol. Microbiol.">
        <title>The Global Catalogue of Microorganisms (GCM) 10K type strain sequencing project: providing services to taxonomists for standard genome sequencing and annotation.</title>
        <authorList>
            <consortium name="The Broad Institute Genomics Platform"/>
            <consortium name="The Broad Institute Genome Sequencing Center for Infectious Disease"/>
            <person name="Wu L."/>
            <person name="Ma J."/>
        </authorList>
    </citation>
    <scope>NUCLEOTIDE SEQUENCE [LARGE SCALE GENOMIC DNA]</scope>
    <source>
        <strain evidence="4">KCTC 42808</strain>
    </source>
</reference>
<dbReference type="EMBL" id="JBHULM010000011">
    <property type="protein sequence ID" value="MFD2543186.1"/>
    <property type="molecule type" value="Genomic_DNA"/>
</dbReference>
<dbReference type="RefSeq" id="WP_379904817.1">
    <property type="nucleotide sequence ID" value="NZ_JBHULM010000011.1"/>
</dbReference>
<evidence type="ECO:0000313" key="4">
    <source>
        <dbReference type="Proteomes" id="UP001597467"/>
    </source>
</evidence>
<name>A0ABW5K608_9FLAO</name>
<comment type="caution">
    <text evidence="3">The sequence shown here is derived from an EMBL/GenBank/DDBJ whole genome shotgun (WGS) entry which is preliminary data.</text>
</comment>
<evidence type="ECO:0000256" key="2">
    <source>
        <dbReference type="SAM" id="Phobius"/>
    </source>
</evidence>
<keyword evidence="2" id="KW-0812">Transmembrane</keyword>
<keyword evidence="1" id="KW-0175">Coiled coil</keyword>